<evidence type="ECO:0000256" key="2">
    <source>
        <dbReference type="ARBA" id="ARBA00022741"/>
    </source>
</evidence>
<dbReference type="PROSITE" id="PS50893">
    <property type="entry name" value="ABC_TRANSPORTER_2"/>
    <property type="match status" value="1"/>
</dbReference>
<dbReference type="GO" id="GO:0005886">
    <property type="term" value="C:plasma membrane"/>
    <property type="evidence" value="ECO:0007669"/>
    <property type="project" value="TreeGrafter"/>
</dbReference>
<feature type="compositionally biased region" description="Gly residues" evidence="4">
    <location>
        <begin position="248"/>
        <end position="282"/>
    </location>
</feature>
<dbReference type="InterPro" id="IPR015854">
    <property type="entry name" value="ABC_transpr_LolD-like"/>
</dbReference>
<dbReference type="InterPro" id="IPR027417">
    <property type="entry name" value="P-loop_NTPase"/>
</dbReference>
<feature type="domain" description="ABC transporter" evidence="5">
    <location>
        <begin position="5"/>
        <end position="240"/>
    </location>
</feature>
<evidence type="ECO:0000313" key="6">
    <source>
        <dbReference type="EMBL" id="PNG93156.1"/>
    </source>
</evidence>
<dbReference type="InterPro" id="IPR003593">
    <property type="entry name" value="AAA+_ATPase"/>
</dbReference>
<proteinExistence type="predicted"/>
<dbReference type="GO" id="GO:0098796">
    <property type="term" value="C:membrane protein complex"/>
    <property type="evidence" value="ECO:0007669"/>
    <property type="project" value="UniProtKB-ARBA"/>
</dbReference>
<dbReference type="Proteomes" id="UP000236520">
    <property type="component" value="Unassembled WGS sequence"/>
</dbReference>
<evidence type="ECO:0000256" key="3">
    <source>
        <dbReference type="ARBA" id="ARBA00022840"/>
    </source>
</evidence>
<dbReference type="PANTHER" id="PTHR24220">
    <property type="entry name" value="IMPORT ATP-BINDING PROTEIN"/>
    <property type="match status" value="1"/>
</dbReference>
<keyword evidence="1" id="KW-0813">Transport</keyword>
<dbReference type="SMART" id="SM00382">
    <property type="entry name" value="AAA"/>
    <property type="match status" value="1"/>
</dbReference>
<dbReference type="PROSITE" id="PS00211">
    <property type="entry name" value="ABC_TRANSPORTER_1"/>
    <property type="match status" value="1"/>
</dbReference>
<dbReference type="InterPro" id="IPR017871">
    <property type="entry name" value="ABC_transporter-like_CS"/>
</dbReference>
<sequence>MTRVVGLTGVTKRYPGGVTALDGVDLAIEEGELVGIVGPSGSGKSTLLHIVGTLDRPTSGSVEIAGFDVAALSDRELSALRARHVGFVFQAFHLVPGVSALDNVAEGLLYSGLPRAVRRRRAAEALERVGLADRARHRPHELSGGQKQRVAIARAVVGDPELLLADEPTGALDSASGESVMQLLHDLSAAGSTIAVITHDLEVAAQLPRRVRLRDGAVVEDVLGSVPPPVRGGAAAAGPPAGAAEGCGSTGGSGPAGAAGGSGTAGGWSGTAGGPGTAGGWSGTASGPGTANEPRTTGGPGTANGPRMTGGPPWPPQGRVPDDAWTGA</sequence>
<evidence type="ECO:0000259" key="5">
    <source>
        <dbReference type="PROSITE" id="PS50893"/>
    </source>
</evidence>
<dbReference type="Gene3D" id="3.40.50.300">
    <property type="entry name" value="P-loop containing nucleotide triphosphate hydrolases"/>
    <property type="match status" value="1"/>
</dbReference>
<dbReference type="Pfam" id="PF00005">
    <property type="entry name" value="ABC_tran"/>
    <property type="match status" value="1"/>
</dbReference>
<dbReference type="EMBL" id="LJIW01000002">
    <property type="protein sequence ID" value="PNG93156.1"/>
    <property type="molecule type" value="Genomic_DNA"/>
</dbReference>
<feature type="region of interest" description="Disordered" evidence="4">
    <location>
        <begin position="223"/>
        <end position="328"/>
    </location>
</feature>
<evidence type="ECO:0000256" key="4">
    <source>
        <dbReference type="SAM" id="MobiDB-lite"/>
    </source>
</evidence>
<dbReference type="PANTHER" id="PTHR24220:SF86">
    <property type="entry name" value="ABC TRANSPORTER ABCH.1"/>
    <property type="match status" value="1"/>
</dbReference>
<reference evidence="6 7" key="1">
    <citation type="submission" date="2015-09" db="EMBL/GenBank/DDBJ databases">
        <title>Genome sequence, genome mining and natural product profiling of a biocontrol bacterium Streptomyces malaysiensis F913.</title>
        <authorList>
            <person name="Xu Y."/>
            <person name="Wei J."/>
            <person name="Xie J."/>
            <person name="Li T."/>
            <person name="Zhou Z."/>
        </authorList>
    </citation>
    <scope>NUCLEOTIDE SEQUENCE [LARGE SCALE GENOMIC DNA]</scope>
    <source>
        <strain evidence="6 7">F913</strain>
    </source>
</reference>
<dbReference type="InterPro" id="IPR003439">
    <property type="entry name" value="ABC_transporter-like_ATP-bd"/>
</dbReference>
<comment type="caution">
    <text evidence="6">The sequence shown here is derived from an EMBL/GenBank/DDBJ whole genome shotgun (WGS) entry which is preliminary data.</text>
</comment>
<dbReference type="GO" id="GO:0022857">
    <property type="term" value="F:transmembrane transporter activity"/>
    <property type="evidence" value="ECO:0007669"/>
    <property type="project" value="TreeGrafter"/>
</dbReference>
<protein>
    <recommendedName>
        <fullName evidence="5">ABC transporter domain-containing protein</fullName>
    </recommendedName>
</protein>
<keyword evidence="7" id="KW-1185">Reference proteome</keyword>
<dbReference type="AlphaFoldDB" id="A0A2J7YYP4"/>
<name>A0A2J7YYP4_STRMQ</name>
<keyword evidence="2" id="KW-0547">Nucleotide-binding</keyword>
<evidence type="ECO:0000313" key="7">
    <source>
        <dbReference type="Proteomes" id="UP000236520"/>
    </source>
</evidence>
<accession>A0A2J7YYP4</accession>
<dbReference type="GO" id="GO:0016887">
    <property type="term" value="F:ATP hydrolysis activity"/>
    <property type="evidence" value="ECO:0007669"/>
    <property type="project" value="InterPro"/>
</dbReference>
<evidence type="ECO:0000256" key="1">
    <source>
        <dbReference type="ARBA" id="ARBA00022448"/>
    </source>
</evidence>
<dbReference type="InterPro" id="IPR017911">
    <property type="entry name" value="MacB-like_ATP-bd"/>
</dbReference>
<dbReference type="GO" id="GO:0005524">
    <property type="term" value="F:ATP binding"/>
    <property type="evidence" value="ECO:0007669"/>
    <property type="project" value="UniProtKB-KW"/>
</dbReference>
<feature type="compositionally biased region" description="Low complexity" evidence="4">
    <location>
        <begin position="231"/>
        <end position="247"/>
    </location>
</feature>
<keyword evidence="3" id="KW-0067">ATP-binding</keyword>
<dbReference type="FunFam" id="3.40.50.300:FF:000032">
    <property type="entry name" value="Export ABC transporter ATP-binding protein"/>
    <property type="match status" value="1"/>
</dbReference>
<organism evidence="6 7">
    <name type="scientific">Streptomyces malaysiensis</name>
    <dbReference type="NCBI Taxonomy" id="92644"/>
    <lineage>
        <taxon>Bacteria</taxon>
        <taxon>Bacillati</taxon>
        <taxon>Actinomycetota</taxon>
        <taxon>Actinomycetes</taxon>
        <taxon>Kitasatosporales</taxon>
        <taxon>Streptomycetaceae</taxon>
        <taxon>Streptomyces</taxon>
        <taxon>Streptomyces violaceusniger group</taxon>
    </lineage>
</organism>
<gene>
    <name evidence="6" type="ORF">SMF913_28621</name>
</gene>
<dbReference type="CDD" id="cd03255">
    <property type="entry name" value="ABC_MJ0796_LolCDE_FtsE"/>
    <property type="match status" value="1"/>
</dbReference>
<dbReference type="SUPFAM" id="SSF52540">
    <property type="entry name" value="P-loop containing nucleoside triphosphate hydrolases"/>
    <property type="match status" value="1"/>
</dbReference>